<dbReference type="PANTHER" id="PTHR13512">
    <property type="entry name" value="MEDIATOR COMPLEX SUBUNIT 28"/>
    <property type="match status" value="1"/>
</dbReference>
<dbReference type="Proteomes" id="UP000748531">
    <property type="component" value="Unassembled WGS sequence"/>
</dbReference>
<accession>A0A8J4T7Y8</accession>
<evidence type="ECO:0000256" key="3">
    <source>
        <dbReference type="ARBA" id="ARBA00019683"/>
    </source>
</evidence>
<evidence type="ECO:0000313" key="10">
    <source>
        <dbReference type="EMBL" id="KAF5401053.1"/>
    </source>
</evidence>
<keyword evidence="11" id="KW-1185">Reference proteome</keyword>
<comment type="similarity">
    <text evidence="2">Belongs to the Mediator complex subunit 28 family.</text>
</comment>
<evidence type="ECO:0000256" key="6">
    <source>
        <dbReference type="ARBA" id="ARBA00023159"/>
    </source>
</evidence>
<evidence type="ECO:0000256" key="2">
    <source>
        <dbReference type="ARBA" id="ARBA00005571"/>
    </source>
</evidence>
<dbReference type="OrthoDB" id="2286203at2759"/>
<protein>
    <recommendedName>
        <fullName evidence="3">Mediator of RNA polymerase II transcription subunit 28</fullName>
    </recommendedName>
    <alternativeName>
        <fullName evidence="9">Mediator complex subunit 28</fullName>
    </alternativeName>
</protein>
<organism evidence="10 11">
    <name type="scientific">Paragonimus heterotremus</name>
    <dbReference type="NCBI Taxonomy" id="100268"/>
    <lineage>
        <taxon>Eukaryota</taxon>
        <taxon>Metazoa</taxon>
        <taxon>Spiralia</taxon>
        <taxon>Lophotrochozoa</taxon>
        <taxon>Platyhelminthes</taxon>
        <taxon>Trematoda</taxon>
        <taxon>Digenea</taxon>
        <taxon>Plagiorchiida</taxon>
        <taxon>Troglotremata</taxon>
        <taxon>Troglotrematidae</taxon>
        <taxon>Paragonimus</taxon>
    </lineage>
</organism>
<reference evidence="10" key="1">
    <citation type="submission" date="2019-05" db="EMBL/GenBank/DDBJ databases">
        <title>Annotation for the trematode Paragonimus heterotremus.</title>
        <authorList>
            <person name="Choi Y.-J."/>
        </authorList>
    </citation>
    <scope>NUCLEOTIDE SEQUENCE</scope>
    <source>
        <strain evidence="10">LC</strain>
    </source>
</reference>
<comment type="subcellular location">
    <subcellularLocation>
        <location evidence="1">Nucleus</location>
    </subcellularLocation>
</comment>
<dbReference type="PANTHER" id="PTHR13512:SF2">
    <property type="entry name" value="MEDIATOR OF RNA POLYMERASE II TRANSCRIPTION SUBUNIT 28"/>
    <property type="match status" value="1"/>
</dbReference>
<evidence type="ECO:0000256" key="4">
    <source>
        <dbReference type="ARBA" id="ARBA00023015"/>
    </source>
</evidence>
<name>A0A8J4T7Y8_9TREM</name>
<dbReference type="InterPro" id="IPR021640">
    <property type="entry name" value="Mediator_Med28"/>
</dbReference>
<dbReference type="Pfam" id="PF11594">
    <property type="entry name" value="Med28"/>
    <property type="match status" value="1"/>
</dbReference>
<gene>
    <name evidence="10" type="ORF">PHET_05334</name>
</gene>
<dbReference type="GO" id="GO:0016592">
    <property type="term" value="C:mediator complex"/>
    <property type="evidence" value="ECO:0007669"/>
    <property type="project" value="TreeGrafter"/>
</dbReference>
<keyword evidence="5" id="KW-0175">Coiled coil</keyword>
<keyword evidence="8" id="KW-0539">Nucleus</keyword>
<dbReference type="AlphaFoldDB" id="A0A8J4T7Y8"/>
<sequence length="138" mass="15814">MDETNENGALDGDFKVWANFEHQLNTMFLVLSATNASADSDATEARHGVNDIHMASLLEACRELDSWFVKKRLLLATQRPDLLLKDELDHLHSETLRKEKLASETKAKVRQYTESIRIILEQITKDLSHQSTTREAYE</sequence>
<evidence type="ECO:0000256" key="5">
    <source>
        <dbReference type="ARBA" id="ARBA00023054"/>
    </source>
</evidence>
<keyword evidence="7" id="KW-0804">Transcription</keyword>
<evidence type="ECO:0000256" key="1">
    <source>
        <dbReference type="ARBA" id="ARBA00004123"/>
    </source>
</evidence>
<evidence type="ECO:0000256" key="7">
    <source>
        <dbReference type="ARBA" id="ARBA00023163"/>
    </source>
</evidence>
<keyword evidence="6" id="KW-0010">Activator</keyword>
<evidence type="ECO:0000313" key="11">
    <source>
        <dbReference type="Proteomes" id="UP000748531"/>
    </source>
</evidence>
<dbReference type="EMBL" id="LUCH01002737">
    <property type="protein sequence ID" value="KAF5401053.1"/>
    <property type="molecule type" value="Genomic_DNA"/>
</dbReference>
<comment type="caution">
    <text evidence="10">The sequence shown here is derived from an EMBL/GenBank/DDBJ whole genome shotgun (WGS) entry which is preliminary data.</text>
</comment>
<evidence type="ECO:0000256" key="9">
    <source>
        <dbReference type="ARBA" id="ARBA00031964"/>
    </source>
</evidence>
<evidence type="ECO:0000256" key="8">
    <source>
        <dbReference type="ARBA" id="ARBA00023242"/>
    </source>
</evidence>
<proteinExistence type="inferred from homology"/>
<keyword evidence="4" id="KW-0805">Transcription regulation</keyword>